<comment type="caution">
    <text evidence="1">The sequence shown here is derived from an EMBL/GenBank/DDBJ whole genome shotgun (WGS) entry which is preliminary data.</text>
</comment>
<sequence>MLLYPSSSKASTHQYCQYFVIVTVQPPRRDFTGTSIAVHEGKELQLCVEIVDTTCLS</sequence>
<organism evidence="1 2">
    <name type="scientific">Dreissena polymorpha</name>
    <name type="common">Zebra mussel</name>
    <name type="synonym">Mytilus polymorpha</name>
    <dbReference type="NCBI Taxonomy" id="45954"/>
    <lineage>
        <taxon>Eukaryota</taxon>
        <taxon>Metazoa</taxon>
        <taxon>Spiralia</taxon>
        <taxon>Lophotrochozoa</taxon>
        <taxon>Mollusca</taxon>
        <taxon>Bivalvia</taxon>
        <taxon>Autobranchia</taxon>
        <taxon>Heteroconchia</taxon>
        <taxon>Euheterodonta</taxon>
        <taxon>Imparidentia</taxon>
        <taxon>Neoheterodontei</taxon>
        <taxon>Myida</taxon>
        <taxon>Dreissenoidea</taxon>
        <taxon>Dreissenidae</taxon>
        <taxon>Dreissena</taxon>
    </lineage>
</organism>
<name>A0A9D4K979_DREPO</name>
<evidence type="ECO:0000313" key="2">
    <source>
        <dbReference type="Proteomes" id="UP000828390"/>
    </source>
</evidence>
<reference evidence="1" key="2">
    <citation type="submission" date="2020-11" db="EMBL/GenBank/DDBJ databases">
        <authorList>
            <person name="McCartney M.A."/>
            <person name="Auch B."/>
            <person name="Kono T."/>
            <person name="Mallez S."/>
            <person name="Becker A."/>
            <person name="Gohl D.M."/>
            <person name="Silverstein K.A.T."/>
            <person name="Koren S."/>
            <person name="Bechman K.B."/>
            <person name="Herman A."/>
            <person name="Abrahante J.E."/>
            <person name="Garbe J."/>
        </authorList>
    </citation>
    <scope>NUCLEOTIDE SEQUENCE</scope>
    <source>
        <strain evidence="1">Duluth1</strain>
        <tissue evidence="1">Whole animal</tissue>
    </source>
</reference>
<accession>A0A9D4K979</accession>
<dbReference type="EMBL" id="JAIWYP010000004">
    <property type="protein sequence ID" value="KAH3835308.1"/>
    <property type="molecule type" value="Genomic_DNA"/>
</dbReference>
<reference evidence="1" key="1">
    <citation type="journal article" date="2019" name="bioRxiv">
        <title>The Genome of the Zebra Mussel, Dreissena polymorpha: A Resource for Invasive Species Research.</title>
        <authorList>
            <person name="McCartney M.A."/>
            <person name="Auch B."/>
            <person name="Kono T."/>
            <person name="Mallez S."/>
            <person name="Zhang Y."/>
            <person name="Obille A."/>
            <person name="Becker A."/>
            <person name="Abrahante J.E."/>
            <person name="Garbe J."/>
            <person name="Badalamenti J.P."/>
            <person name="Herman A."/>
            <person name="Mangelson H."/>
            <person name="Liachko I."/>
            <person name="Sullivan S."/>
            <person name="Sone E.D."/>
            <person name="Koren S."/>
            <person name="Silverstein K.A.T."/>
            <person name="Beckman K.B."/>
            <person name="Gohl D.M."/>
        </authorList>
    </citation>
    <scope>NUCLEOTIDE SEQUENCE</scope>
    <source>
        <strain evidence="1">Duluth1</strain>
        <tissue evidence="1">Whole animal</tissue>
    </source>
</reference>
<evidence type="ECO:0000313" key="1">
    <source>
        <dbReference type="EMBL" id="KAH3835308.1"/>
    </source>
</evidence>
<dbReference type="Proteomes" id="UP000828390">
    <property type="component" value="Unassembled WGS sequence"/>
</dbReference>
<dbReference type="AlphaFoldDB" id="A0A9D4K979"/>
<keyword evidence="2" id="KW-1185">Reference proteome</keyword>
<proteinExistence type="predicted"/>
<gene>
    <name evidence="1" type="ORF">DPMN_108659</name>
</gene>
<protein>
    <submittedName>
        <fullName evidence="1">Uncharacterized protein</fullName>
    </submittedName>
</protein>